<accession>A0A157SHL8</accession>
<keyword evidence="4 7" id="KW-0812">Transmembrane</keyword>
<dbReference type="Proteomes" id="UP000076848">
    <property type="component" value="Unassembled WGS sequence"/>
</dbReference>
<evidence type="ECO:0000256" key="3">
    <source>
        <dbReference type="ARBA" id="ARBA00022475"/>
    </source>
</evidence>
<evidence type="ECO:0000256" key="1">
    <source>
        <dbReference type="ARBA" id="ARBA00004651"/>
    </source>
</evidence>
<dbReference type="RefSeq" id="WP_066127977.1">
    <property type="nucleotide sequence ID" value="NZ_FKIF01000006.1"/>
</dbReference>
<dbReference type="Pfam" id="PF00813">
    <property type="entry name" value="FliP"/>
    <property type="match status" value="1"/>
</dbReference>
<dbReference type="NCBIfam" id="TIGR01102">
    <property type="entry name" value="yscR"/>
    <property type="match status" value="1"/>
</dbReference>
<evidence type="ECO:0000256" key="5">
    <source>
        <dbReference type="ARBA" id="ARBA00022989"/>
    </source>
</evidence>
<name>A0A157SHL8_9BORD</name>
<dbReference type="OrthoDB" id="9805111at2"/>
<dbReference type="STRING" id="288768.SAMEA3906486_02818"/>
<evidence type="ECO:0000256" key="6">
    <source>
        <dbReference type="ARBA" id="ARBA00023136"/>
    </source>
</evidence>
<dbReference type="AlphaFoldDB" id="A0A157SHL8"/>
<dbReference type="InterPro" id="IPR005773">
    <property type="entry name" value="T3SS_YscR-like"/>
</dbReference>
<keyword evidence="5 7" id="KW-1133">Transmembrane helix</keyword>
<dbReference type="InterPro" id="IPR005838">
    <property type="entry name" value="T3SS_IM_P"/>
</dbReference>
<feature type="transmembrane region" description="Helical" evidence="7">
    <location>
        <begin position="182"/>
        <end position="201"/>
    </location>
</feature>
<evidence type="ECO:0000313" key="9">
    <source>
        <dbReference type="Proteomes" id="UP000076848"/>
    </source>
</evidence>
<dbReference type="GO" id="GO:0005886">
    <property type="term" value="C:plasma membrane"/>
    <property type="evidence" value="ECO:0007669"/>
    <property type="project" value="UniProtKB-SubCell"/>
</dbReference>
<protein>
    <submittedName>
        <fullName evidence="8">Type III secretion protein</fullName>
    </submittedName>
</protein>
<dbReference type="PANTHER" id="PTHR30587">
    <property type="entry name" value="FLAGELLAR BIOSYNTHETIC PROTEIN FLIP"/>
    <property type="match status" value="1"/>
</dbReference>
<keyword evidence="3 7" id="KW-1003">Cell membrane</keyword>
<feature type="transmembrane region" description="Helical" evidence="7">
    <location>
        <begin position="12"/>
        <end position="39"/>
    </location>
</feature>
<evidence type="ECO:0000313" key="8">
    <source>
        <dbReference type="EMBL" id="SAI69968.1"/>
    </source>
</evidence>
<dbReference type="NCBIfam" id="NF009438">
    <property type="entry name" value="PRK12797.1"/>
    <property type="match status" value="1"/>
</dbReference>
<proteinExistence type="inferred from homology"/>
<dbReference type="PROSITE" id="PS01060">
    <property type="entry name" value="FLIP_1"/>
    <property type="match status" value="1"/>
</dbReference>
<dbReference type="EMBL" id="FKIF01000006">
    <property type="protein sequence ID" value="SAI69968.1"/>
    <property type="molecule type" value="Genomic_DNA"/>
</dbReference>
<comment type="subcellular location">
    <subcellularLocation>
        <location evidence="1">Cell membrane</location>
        <topology evidence="1">Multi-pass membrane protein</topology>
    </subcellularLocation>
</comment>
<reference evidence="8 9" key="1">
    <citation type="submission" date="2016-04" db="EMBL/GenBank/DDBJ databases">
        <authorList>
            <consortium name="Pathogen Informatics"/>
        </authorList>
    </citation>
    <scope>NUCLEOTIDE SEQUENCE [LARGE SCALE GENOMIC DNA]</scope>
    <source>
        <strain evidence="8 9">H050680373</strain>
    </source>
</reference>
<gene>
    <name evidence="8" type="primary">bscR</name>
    <name evidence="8" type="ORF">SAMEA3906486_02818</name>
</gene>
<dbReference type="GO" id="GO:0009306">
    <property type="term" value="P:protein secretion"/>
    <property type="evidence" value="ECO:0007669"/>
    <property type="project" value="UniProtKB-UniRule"/>
</dbReference>
<keyword evidence="9" id="KW-1185">Reference proteome</keyword>
<dbReference type="PANTHER" id="PTHR30587:SF2">
    <property type="entry name" value="SURFACE PRESENTATION OF ANTIGENS PROTEIN SPAP"/>
    <property type="match status" value="1"/>
</dbReference>
<evidence type="ECO:0000256" key="4">
    <source>
        <dbReference type="ARBA" id="ARBA00022692"/>
    </source>
</evidence>
<feature type="transmembrane region" description="Helical" evidence="7">
    <location>
        <begin position="151"/>
        <end position="175"/>
    </location>
</feature>
<organism evidence="8 9">
    <name type="scientific">Bordetella ansorpii</name>
    <dbReference type="NCBI Taxonomy" id="288768"/>
    <lineage>
        <taxon>Bacteria</taxon>
        <taxon>Pseudomonadati</taxon>
        <taxon>Pseudomonadota</taxon>
        <taxon>Betaproteobacteria</taxon>
        <taxon>Burkholderiales</taxon>
        <taxon>Alcaligenaceae</taxon>
        <taxon>Bordetella</taxon>
    </lineage>
</organism>
<keyword evidence="6 7" id="KW-0472">Membrane</keyword>
<dbReference type="PRINTS" id="PR01302">
    <property type="entry name" value="TYPE3IMPPROT"/>
</dbReference>
<dbReference type="PROSITE" id="PS01061">
    <property type="entry name" value="FLIP_2"/>
    <property type="match status" value="1"/>
</dbReference>
<evidence type="ECO:0000256" key="2">
    <source>
        <dbReference type="ARBA" id="ARBA00006257"/>
    </source>
</evidence>
<feature type="transmembrane region" description="Helical" evidence="7">
    <location>
        <begin position="51"/>
        <end position="71"/>
    </location>
</feature>
<comment type="similarity">
    <text evidence="2 7">Belongs to the FliP/MopC/SpaP family.</text>
</comment>
<evidence type="ECO:0000256" key="7">
    <source>
        <dbReference type="RuleBase" id="RU362070"/>
    </source>
</evidence>
<sequence length="228" mass="24948">MTGFDPVSLAVILAMLALVPLAAVMTTSFLKIAIVLSLVRNAIGVQQVPPNIALYGLALILSVYVMGPVVMEVGGELKAVSQQQRAPDPLQPGVPPPDRMGAVIEAVSRGIEPLRGFMQKNSRPEQRDFFMRTARHLWGEEQARDLKENDFLVLIPAFLVSELSAAFQIGFLLYLPFVVIDLIVSNILLAMGMMMVSPVTISLPLKLFLFVMVDGWTRLIQGLVLSYG</sequence>